<dbReference type="EMBL" id="DVHN01000030">
    <property type="protein sequence ID" value="HIR87806.1"/>
    <property type="molecule type" value="Genomic_DNA"/>
</dbReference>
<proteinExistence type="predicted"/>
<evidence type="ECO:0000256" key="1">
    <source>
        <dbReference type="SAM" id="Phobius"/>
    </source>
</evidence>
<organism evidence="2 3">
    <name type="scientific">Candidatus Fimimorpha faecalis</name>
    <dbReference type="NCBI Taxonomy" id="2840824"/>
    <lineage>
        <taxon>Bacteria</taxon>
        <taxon>Bacillati</taxon>
        <taxon>Bacillota</taxon>
        <taxon>Clostridia</taxon>
        <taxon>Eubacteriales</taxon>
        <taxon>Candidatus Fimimorpha</taxon>
    </lineage>
</organism>
<gene>
    <name evidence="2" type="ORF">IAC96_02535</name>
</gene>
<evidence type="ECO:0000313" key="2">
    <source>
        <dbReference type="EMBL" id="HIR87806.1"/>
    </source>
</evidence>
<sequence>MNNRHETEKQRFAQGCGFYKLCWIFIIGGVIGCLVETIWCRFALGYWMGRSSNAFFPISIVWGIGFALFSLILYKDKETSFWKLFIKGYLCGSALEFSCGWLCEKVLHMTFWSYAHLPLNIGGRISLVFSVLWGTVAIIWGKWGYPAISWIIEKIPKKKGMILTWFLTGYLGITTVITGFGLIRMAQRHEEKPVSTICDQYLDHYLPDQVLKKVFPKMRFVE</sequence>
<reference evidence="2" key="1">
    <citation type="submission" date="2020-10" db="EMBL/GenBank/DDBJ databases">
        <authorList>
            <person name="Gilroy R."/>
        </authorList>
    </citation>
    <scope>NUCLEOTIDE SEQUENCE</scope>
    <source>
        <strain evidence="2">ChiW13-3771</strain>
    </source>
</reference>
<comment type="caution">
    <text evidence="2">The sequence shown here is derived from an EMBL/GenBank/DDBJ whole genome shotgun (WGS) entry which is preliminary data.</text>
</comment>
<dbReference type="AlphaFoldDB" id="A0A9D1ECZ3"/>
<dbReference type="PROSITE" id="PS51257">
    <property type="entry name" value="PROKAR_LIPOPROTEIN"/>
    <property type="match status" value="1"/>
</dbReference>
<feature type="transmembrane region" description="Helical" evidence="1">
    <location>
        <begin position="161"/>
        <end position="183"/>
    </location>
</feature>
<feature type="transmembrane region" description="Helical" evidence="1">
    <location>
        <begin position="54"/>
        <end position="74"/>
    </location>
</feature>
<reference evidence="2" key="2">
    <citation type="journal article" date="2021" name="PeerJ">
        <title>Extensive microbial diversity within the chicken gut microbiome revealed by metagenomics and culture.</title>
        <authorList>
            <person name="Gilroy R."/>
            <person name="Ravi A."/>
            <person name="Getino M."/>
            <person name="Pursley I."/>
            <person name="Horton D.L."/>
            <person name="Alikhan N.F."/>
            <person name="Baker D."/>
            <person name="Gharbi K."/>
            <person name="Hall N."/>
            <person name="Watson M."/>
            <person name="Adriaenssens E.M."/>
            <person name="Foster-Nyarko E."/>
            <person name="Jarju S."/>
            <person name="Secka A."/>
            <person name="Antonio M."/>
            <person name="Oren A."/>
            <person name="Chaudhuri R.R."/>
            <person name="La Ragione R."/>
            <person name="Hildebrand F."/>
            <person name="Pallen M.J."/>
        </authorList>
    </citation>
    <scope>NUCLEOTIDE SEQUENCE</scope>
    <source>
        <strain evidence="2">ChiW13-3771</strain>
    </source>
</reference>
<keyword evidence="1" id="KW-1133">Transmembrane helix</keyword>
<evidence type="ECO:0000313" key="3">
    <source>
        <dbReference type="Proteomes" id="UP000824201"/>
    </source>
</evidence>
<dbReference type="Proteomes" id="UP000824201">
    <property type="component" value="Unassembled WGS sequence"/>
</dbReference>
<feature type="transmembrane region" description="Helical" evidence="1">
    <location>
        <begin position="121"/>
        <end position="141"/>
    </location>
</feature>
<dbReference type="Pfam" id="PF06541">
    <property type="entry name" value="ABC_trans_CmpB"/>
    <property type="match status" value="1"/>
</dbReference>
<protein>
    <submittedName>
        <fullName evidence="2">ABC transporter permease</fullName>
    </submittedName>
</protein>
<accession>A0A9D1ECZ3</accession>
<dbReference type="InterPro" id="IPR010540">
    <property type="entry name" value="CmpB_TMEM229"/>
</dbReference>
<feature type="transmembrane region" description="Helical" evidence="1">
    <location>
        <begin position="21"/>
        <end position="48"/>
    </location>
</feature>
<keyword evidence="1" id="KW-0472">Membrane</keyword>
<keyword evidence="1" id="KW-0812">Transmembrane</keyword>
<name>A0A9D1ECZ3_9FIRM</name>